<evidence type="ECO:0000259" key="1">
    <source>
        <dbReference type="Pfam" id="PF13456"/>
    </source>
</evidence>
<organism evidence="2 3">
    <name type="scientific">Brassica carinata</name>
    <name type="common">Ethiopian mustard</name>
    <name type="synonym">Abyssinian cabbage</name>
    <dbReference type="NCBI Taxonomy" id="52824"/>
    <lineage>
        <taxon>Eukaryota</taxon>
        <taxon>Viridiplantae</taxon>
        <taxon>Streptophyta</taxon>
        <taxon>Embryophyta</taxon>
        <taxon>Tracheophyta</taxon>
        <taxon>Spermatophyta</taxon>
        <taxon>Magnoliopsida</taxon>
        <taxon>eudicotyledons</taxon>
        <taxon>Gunneridae</taxon>
        <taxon>Pentapetalae</taxon>
        <taxon>rosids</taxon>
        <taxon>malvids</taxon>
        <taxon>Brassicales</taxon>
        <taxon>Brassicaceae</taxon>
        <taxon>Brassiceae</taxon>
        <taxon>Brassica</taxon>
    </lineage>
</organism>
<keyword evidence="3" id="KW-1185">Reference proteome</keyword>
<dbReference type="GO" id="GO:0003676">
    <property type="term" value="F:nucleic acid binding"/>
    <property type="evidence" value="ECO:0007669"/>
    <property type="project" value="InterPro"/>
</dbReference>
<protein>
    <recommendedName>
        <fullName evidence="1">RNase H type-1 domain-containing protein</fullName>
    </recommendedName>
</protein>
<evidence type="ECO:0000313" key="3">
    <source>
        <dbReference type="Proteomes" id="UP000886595"/>
    </source>
</evidence>
<feature type="domain" description="RNase H type-1" evidence="1">
    <location>
        <begin position="4"/>
        <end position="59"/>
    </location>
</feature>
<accession>A0A8X7W5G8</accession>
<dbReference type="GO" id="GO:0004523">
    <property type="term" value="F:RNA-DNA hybrid ribonuclease activity"/>
    <property type="evidence" value="ECO:0007669"/>
    <property type="project" value="InterPro"/>
</dbReference>
<gene>
    <name evidence="2" type="ORF">Bca52824_016639</name>
</gene>
<name>A0A8X7W5G8_BRACI</name>
<proteinExistence type="predicted"/>
<dbReference type="Pfam" id="PF13456">
    <property type="entry name" value="RVT_3"/>
    <property type="match status" value="1"/>
</dbReference>
<reference evidence="2 3" key="1">
    <citation type="submission" date="2020-02" db="EMBL/GenBank/DDBJ databases">
        <authorList>
            <person name="Ma Q."/>
            <person name="Huang Y."/>
            <person name="Song X."/>
            <person name="Pei D."/>
        </authorList>
    </citation>
    <scope>NUCLEOTIDE SEQUENCE [LARGE SCALE GENOMIC DNA]</scope>
    <source>
        <strain evidence="2">Sxm20200214</strain>
        <tissue evidence="2">Leaf</tissue>
    </source>
</reference>
<sequence length="115" mass="12791">MKCNVGAAWSQGAWNSGAAWILRDHRGRTSHHSRRAFSGCLSSCESELQALLWSLQALKDLRDWSLEHVVTERNRVAMLIAKSVINGNRFQSYVATGGPLWLNPAIREEASNVDA</sequence>
<comment type="caution">
    <text evidence="2">The sequence shown here is derived from an EMBL/GenBank/DDBJ whole genome shotgun (WGS) entry which is preliminary data.</text>
</comment>
<dbReference type="Proteomes" id="UP000886595">
    <property type="component" value="Unassembled WGS sequence"/>
</dbReference>
<dbReference type="EMBL" id="JAAMPC010000003">
    <property type="protein sequence ID" value="KAG2323426.1"/>
    <property type="molecule type" value="Genomic_DNA"/>
</dbReference>
<dbReference type="InterPro" id="IPR002156">
    <property type="entry name" value="RNaseH_domain"/>
</dbReference>
<dbReference type="AlphaFoldDB" id="A0A8X7W5G8"/>
<evidence type="ECO:0000313" key="2">
    <source>
        <dbReference type="EMBL" id="KAG2323426.1"/>
    </source>
</evidence>